<dbReference type="CDD" id="cd01948">
    <property type="entry name" value="EAL"/>
    <property type="match status" value="1"/>
</dbReference>
<dbReference type="PROSITE" id="PS50887">
    <property type="entry name" value="GGDEF"/>
    <property type="match status" value="1"/>
</dbReference>
<dbReference type="InterPro" id="IPR043128">
    <property type="entry name" value="Rev_trsase/Diguanyl_cyclase"/>
</dbReference>
<dbReference type="InterPro" id="IPR029787">
    <property type="entry name" value="Nucleotide_cyclase"/>
</dbReference>
<dbReference type="SUPFAM" id="SSF55073">
    <property type="entry name" value="Nucleotide cyclase"/>
    <property type="match status" value="1"/>
</dbReference>
<gene>
    <name evidence="3" type="ORF">NV381_21490</name>
</gene>
<dbReference type="Gene3D" id="3.20.20.450">
    <property type="entry name" value="EAL domain"/>
    <property type="match status" value="1"/>
</dbReference>
<dbReference type="Pfam" id="PF00990">
    <property type="entry name" value="GGDEF"/>
    <property type="match status" value="1"/>
</dbReference>
<organism evidence="3 4">
    <name type="scientific">Paenibacillus radicis</name>
    <name type="common">ex Xue et al. 2023</name>
    <dbReference type="NCBI Taxonomy" id="2972489"/>
    <lineage>
        <taxon>Bacteria</taxon>
        <taxon>Bacillati</taxon>
        <taxon>Bacillota</taxon>
        <taxon>Bacilli</taxon>
        <taxon>Bacillales</taxon>
        <taxon>Paenibacillaceae</taxon>
        <taxon>Paenibacillus</taxon>
    </lineage>
</organism>
<dbReference type="PANTHER" id="PTHR33121">
    <property type="entry name" value="CYCLIC DI-GMP PHOSPHODIESTERASE PDEF"/>
    <property type="match status" value="1"/>
</dbReference>
<dbReference type="PANTHER" id="PTHR33121:SF71">
    <property type="entry name" value="OXYGEN SENSOR PROTEIN DOSP"/>
    <property type="match status" value="1"/>
</dbReference>
<dbReference type="PROSITE" id="PS50883">
    <property type="entry name" value="EAL"/>
    <property type="match status" value="1"/>
</dbReference>
<feature type="domain" description="EAL" evidence="1">
    <location>
        <begin position="172"/>
        <end position="425"/>
    </location>
</feature>
<dbReference type="SUPFAM" id="SSF141868">
    <property type="entry name" value="EAL domain-like"/>
    <property type="match status" value="1"/>
</dbReference>
<evidence type="ECO:0000259" key="2">
    <source>
        <dbReference type="PROSITE" id="PS50887"/>
    </source>
</evidence>
<dbReference type="RefSeq" id="WP_258215331.1">
    <property type="nucleotide sequence ID" value="NZ_JANQBD010000016.1"/>
</dbReference>
<comment type="caution">
    <text evidence="3">The sequence shown here is derived from an EMBL/GenBank/DDBJ whole genome shotgun (WGS) entry which is preliminary data.</text>
</comment>
<dbReference type="Gene3D" id="3.30.70.270">
    <property type="match status" value="1"/>
</dbReference>
<dbReference type="Pfam" id="PF00563">
    <property type="entry name" value="EAL"/>
    <property type="match status" value="1"/>
</dbReference>
<keyword evidence="4" id="KW-1185">Reference proteome</keyword>
<feature type="domain" description="GGDEF" evidence="2">
    <location>
        <begin position="37"/>
        <end position="163"/>
    </location>
</feature>
<dbReference type="Proteomes" id="UP001300012">
    <property type="component" value="Unassembled WGS sequence"/>
</dbReference>
<accession>A0ABT1YN99</accession>
<sequence>MSWLQIITSLARNFIDMSKSNTRTSAEKLQSYMNNSEKTAICIIHIINFQHSYPFGQDLIKSVCTRINSLIPQCFITHLRENEIICSLATSEDSEHILAEAARIRNKLCEPIVVRNRTMHLTVNLGIAMQKDAETAEVLIHHADIALRCTKEQGQPPVMMYDVNLLQKQIYRTKLEEGLLQAVSNNELELHFQPQFNIQTGKVRGFEALLRWHHPKLGAVSPGDFIPVAEENGTILPIGLWVLRRACESYQALLMSPFPDTVISVNISALQLSDSYFPKHVSQILSETGLPPHLLELEITESMLITSIDAANIRLMELTRLGVRIALDDFGTGYSSLHYLNRLPLHLVKLDKSFIRDIGKNNEGRITKSIIRLVQDLDIQTVAEGVESYDQLYLLKTWKCDIVQGFLLSKPLREQEIAAFITKHTSVTENAFTAASPS</sequence>
<protein>
    <submittedName>
        <fullName evidence="3">GGDEF domain-containing phosphodiesterase</fullName>
    </submittedName>
</protein>
<dbReference type="EMBL" id="JANQBD010000016">
    <property type="protein sequence ID" value="MCR8633763.1"/>
    <property type="molecule type" value="Genomic_DNA"/>
</dbReference>
<evidence type="ECO:0000259" key="1">
    <source>
        <dbReference type="PROSITE" id="PS50883"/>
    </source>
</evidence>
<reference evidence="3 4" key="1">
    <citation type="submission" date="2022-08" db="EMBL/GenBank/DDBJ databases">
        <title>Paenibacillus endoradicis sp. nov., Paenibacillus radicibacter sp. nov and Paenibacillus pararadicis sp. nov., three cold-adapted plant growth-promoting bacteria isolated from root of Larix gmelinii in Great Khingan.</title>
        <authorList>
            <person name="Xue H."/>
        </authorList>
    </citation>
    <scope>NUCLEOTIDE SEQUENCE [LARGE SCALE GENOMIC DNA]</scope>
    <source>
        <strain evidence="3 4">N5-1-1-5</strain>
    </source>
</reference>
<name>A0ABT1YN99_9BACL</name>
<dbReference type="InterPro" id="IPR001633">
    <property type="entry name" value="EAL_dom"/>
</dbReference>
<dbReference type="InterPro" id="IPR035919">
    <property type="entry name" value="EAL_sf"/>
</dbReference>
<evidence type="ECO:0000313" key="3">
    <source>
        <dbReference type="EMBL" id="MCR8633763.1"/>
    </source>
</evidence>
<dbReference type="InterPro" id="IPR000160">
    <property type="entry name" value="GGDEF_dom"/>
</dbReference>
<evidence type="ECO:0000313" key="4">
    <source>
        <dbReference type="Proteomes" id="UP001300012"/>
    </source>
</evidence>
<dbReference type="SMART" id="SM00052">
    <property type="entry name" value="EAL"/>
    <property type="match status" value="1"/>
</dbReference>
<dbReference type="SMART" id="SM00267">
    <property type="entry name" value="GGDEF"/>
    <property type="match status" value="1"/>
</dbReference>
<proteinExistence type="predicted"/>
<dbReference type="InterPro" id="IPR050706">
    <property type="entry name" value="Cyclic-di-GMP_PDE-like"/>
</dbReference>